<evidence type="ECO:0008006" key="4">
    <source>
        <dbReference type="Google" id="ProtNLM"/>
    </source>
</evidence>
<reference evidence="2 3" key="1">
    <citation type="submission" date="2024-03" db="EMBL/GenBank/DDBJ databases">
        <title>Novel Streptomyces species of biotechnological and ecological value are a feature of Machair soil.</title>
        <authorList>
            <person name="Prole J.R."/>
            <person name="Goodfellow M."/>
            <person name="Allenby N."/>
            <person name="Ward A.C."/>
        </authorList>
    </citation>
    <scope>NUCLEOTIDE SEQUENCE [LARGE SCALE GENOMIC DNA]</scope>
    <source>
        <strain evidence="2 3">MS1.HAVA.3</strain>
    </source>
</reference>
<organism evidence="2 3">
    <name type="scientific">Streptomyces caledonius</name>
    <dbReference type="NCBI Taxonomy" id="3134107"/>
    <lineage>
        <taxon>Bacteria</taxon>
        <taxon>Bacillati</taxon>
        <taxon>Actinomycetota</taxon>
        <taxon>Actinomycetes</taxon>
        <taxon>Kitasatosporales</taxon>
        <taxon>Streptomycetaceae</taxon>
        <taxon>Streptomyces</taxon>
    </lineage>
</organism>
<keyword evidence="1" id="KW-0812">Transmembrane</keyword>
<keyword evidence="1" id="KW-0472">Membrane</keyword>
<evidence type="ECO:0000313" key="2">
    <source>
        <dbReference type="EMBL" id="MEJ8642118.1"/>
    </source>
</evidence>
<proteinExistence type="predicted"/>
<gene>
    <name evidence="2" type="ORF">WKI68_12815</name>
</gene>
<feature type="transmembrane region" description="Helical" evidence="1">
    <location>
        <begin position="9"/>
        <end position="26"/>
    </location>
</feature>
<keyword evidence="3" id="KW-1185">Reference proteome</keyword>
<evidence type="ECO:0000313" key="3">
    <source>
        <dbReference type="Proteomes" id="UP001382904"/>
    </source>
</evidence>
<accession>A0ABU8U2K9</accession>
<name>A0ABU8U2K9_9ACTN</name>
<sequence length="55" mass="6294">MTSTPDRRMRLRIIVLTLGATAMITAGLATEWWWLLGIGVWTVIVAFLTEMIYRP</sequence>
<comment type="caution">
    <text evidence="2">The sequence shown here is derived from an EMBL/GenBank/DDBJ whole genome shotgun (WGS) entry which is preliminary data.</text>
</comment>
<dbReference type="EMBL" id="JBBKAM010000002">
    <property type="protein sequence ID" value="MEJ8642118.1"/>
    <property type="molecule type" value="Genomic_DNA"/>
</dbReference>
<evidence type="ECO:0000256" key="1">
    <source>
        <dbReference type="SAM" id="Phobius"/>
    </source>
</evidence>
<protein>
    <recommendedName>
        <fullName evidence="4">Phosphatidate cytidylyltransferase</fullName>
    </recommendedName>
</protein>
<dbReference type="Proteomes" id="UP001382904">
    <property type="component" value="Unassembled WGS sequence"/>
</dbReference>
<feature type="transmembrane region" description="Helical" evidence="1">
    <location>
        <begin position="32"/>
        <end position="53"/>
    </location>
</feature>
<keyword evidence="1" id="KW-1133">Transmembrane helix</keyword>